<feature type="compositionally biased region" description="Low complexity" evidence="3">
    <location>
        <begin position="736"/>
        <end position="746"/>
    </location>
</feature>
<dbReference type="AlphaFoldDB" id="A0A6P8ATT6"/>
<dbReference type="Pfam" id="PF01488">
    <property type="entry name" value="Shikimate_DH"/>
    <property type="match status" value="1"/>
</dbReference>
<dbReference type="PANTHER" id="PTHR21090">
    <property type="entry name" value="AROM/DEHYDROQUINATE SYNTHASE"/>
    <property type="match status" value="1"/>
</dbReference>
<organism evidence="7 8">
    <name type="scientific">Pyricularia grisea</name>
    <name type="common">Crabgrass-specific blast fungus</name>
    <name type="synonym">Magnaporthe grisea</name>
    <dbReference type="NCBI Taxonomy" id="148305"/>
    <lineage>
        <taxon>Eukaryota</taxon>
        <taxon>Fungi</taxon>
        <taxon>Dikarya</taxon>
        <taxon>Ascomycota</taxon>
        <taxon>Pezizomycotina</taxon>
        <taxon>Sordariomycetes</taxon>
        <taxon>Sordariomycetidae</taxon>
        <taxon>Magnaporthales</taxon>
        <taxon>Pyriculariaceae</taxon>
        <taxon>Pyricularia</taxon>
    </lineage>
</organism>
<dbReference type="SUPFAM" id="SSF53223">
    <property type="entry name" value="Aminoacid dehydrogenase-like, N-terminal domain"/>
    <property type="match status" value="1"/>
</dbReference>
<name>A0A6P8ATT6_PYRGI</name>
<dbReference type="SUPFAM" id="SSF52540">
    <property type="entry name" value="P-loop containing nucleoside triphosphate hydrolases"/>
    <property type="match status" value="1"/>
</dbReference>
<evidence type="ECO:0000256" key="3">
    <source>
        <dbReference type="SAM" id="MobiDB-lite"/>
    </source>
</evidence>
<dbReference type="CDD" id="cd00502">
    <property type="entry name" value="DHQase_I"/>
    <property type="match status" value="1"/>
</dbReference>
<dbReference type="InterPro" id="IPR031322">
    <property type="entry name" value="Shikimate/glucono_kinase"/>
</dbReference>
<dbReference type="RefSeq" id="XP_030978326.1">
    <property type="nucleotide sequence ID" value="XM_031129276.1"/>
</dbReference>
<dbReference type="Pfam" id="PF08501">
    <property type="entry name" value="Shikimate_dh_N"/>
    <property type="match status" value="1"/>
</dbReference>
<evidence type="ECO:0000259" key="5">
    <source>
        <dbReference type="Pfam" id="PF08501"/>
    </source>
</evidence>
<evidence type="ECO:0000256" key="2">
    <source>
        <dbReference type="ARBA" id="ARBA00009349"/>
    </source>
</evidence>
<dbReference type="GO" id="GO:0003855">
    <property type="term" value="F:3-dehydroquinate dehydratase activity"/>
    <property type="evidence" value="ECO:0007669"/>
    <property type="project" value="InterPro"/>
</dbReference>
<dbReference type="Pfam" id="PF01487">
    <property type="entry name" value="DHquinase_I"/>
    <property type="match status" value="1"/>
</dbReference>
<dbReference type="GO" id="GO:0004764">
    <property type="term" value="F:shikimate 3-dehydrogenase (NADP+) activity"/>
    <property type="evidence" value="ECO:0007669"/>
    <property type="project" value="InterPro"/>
</dbReference>
<feature type="region of interest" description="Disordered" evidence="3">
    <location>
        <begin position="1"/>
        <end position="50"/>
    </location>
</feature>
<dbReference type="InterPro" id="IPR013785">
    <property type="entry name" value="Aldolase_TIM"/>
</dbReference>
<dbReference type="InterPro" id="IPR027417">
    <property type="entry name" value="P-loop_NTPase"/>
</dbReference>
<feature type="compositionally biased region" description="Basic and acidic residues" evidence="3">
    <location>
        <begin position="14"/>
        <end position="23"/>
    </location>
</feature>
<reference evidence="8" key="2">
    <citation type="submission" date="2019-10" db="EMBL/GenBank/DDBJ databases">
        <authorList>
            <consortium name="NCBI Genome Project"/>
        </authorList>
    </citation>
    <scope>NUCLEOTIDE SEQUENCE</scope>
    <source>
        <strain evidence="8">NI907</strain>
    </source>
</reference>
<comment type="similarity">
    <text evidence="2">In the N-terminal section; belongs to the shikimate kinase family.</text>
</comment>
<accession>A0A6P8ATT6</accession>
<dbReference type="GO" id="GO:0003866">
    <property type="term" value="F:3-phosphoshikimate 1-carboxyvinyltransferase activity"/>
    <property type="evidence" value="ECO:0007669"/>
    <property type="project" value="TreeGrafter"/>
</dbReference>
<dbReference type="GeneID" id="41964184"/>
<comment type="similarity">
    <text evidence="1">In the 2nd section; belongs to the type-I 3-dehydroquinase family.</text>
</comment>
<dbReference type="InterPro" id="IPR041121">
    <property type="entry name" value="SDH_C"/>
</dbReference>
<protein>
    <submittedName>
        <fullName evidence="8">Uncharacterized protein</fullName>
    </submittedName>
</protein>
<reference evidence="8" key="3">
    <citation type="submission" date="2025-08" db="UniProtKB">
        <authorList>
            <consortium name="RefSeq"/>
        </authorList>
    </citation>
    <scope>IDENTIFICATION</scope>
    <source>
        <strain evidence="8">NI907</strain>
    </source>
</reference>
<dbReference type="InterPro" id="IPR036291">
    <property type="entry name" value="NAD(P)-bd_dom_sf"/>
</dbReference>
<feature type="domain" description="Shikimate dehydrogenase substrate binding N-terminal" evidence="5">
    <location>
        <begin position="532"/>
        <end position="612"/>
    </location>
</feature>
<evidence type="ECO:0000259" key="6">
    <source>
        <dbReference type="Pfam" id="PF18317"/>
    </source>
</evidence>
<evidence type="ECO:0000256" key="1">
    <source>
        <dbReference type="ARBA" id="ARBA00006477"/>
    </source>
</evidence>
<dbReference type="Proteomes" id="UP000515153">
    <property type="component" value="Unplaced"/>
</dbReference>
<dbReference type="InterPro" id="IPR046346">
    <property type="entry name" value="Aminoacid_DH-like_N_sf"/>
</dbReference>
<dbReference type="InterPro" id="IPR013708">
    <property type="entry name" value="Shikimate_DH-bd_N"/>
</dbReference>
<dbReference type="Pfam" id="PF01202">
    <property type="entry name" value="SKI"/>
    <property type="match status" value="1"/>
</dbReference>
<proteinExistence type="inferred from homology"/>
<dbReference type="KEGG" id="pgri:PgNI_09291"/>
<dbReference type="PANTHER" id="PTHR21090:SF27">
    <property type="entry name" value="QUINATE REPRESSOR PROTEIN"/>
    <property type="match status" value="1"/>
</dbReference>
<feature type="domain" description="Quinate/shikimate 5-dehydrogenase/glutamyl-tRNA reductase" evidence="4">
    <location>
        <begin position="675"/>
        <end position="723"/>
    </location>
</feature>
<dbReference type="FunFam" id="3.40.50.720:FF:000386">
    <property type="entry name" value="Quinate repressor protein"/>
    <property type="match status" value="1"/>
</dbReference>
<dbReference type="InterPro" id="IPR006151">
    <property type="entry name" value="Shikm_DH/Glu-tRNA_Rdtase"/>
</dbReference>
<dbReference type="CDD" id="cd01065">
    <property type="entry name" value="NAD_bind_Shikimate_DH"/>
    <property type="match status" value="1"/>
</dbReference>
<dbReference type="Gene3D" id="3.40.50.300">
    <property type="entry name" value="P-loop containing nucleotide triphosphate hydrolases"/>
    <property type="match status" value="1"/>
</dbReference>
<evidence type="ECO:0000313" key="7">
    <source>
        <dbReference type="Proteomes" id="UP000515153"/>
    </source>
</evidence>
<dbReference type="Gene3D" id="3.40.50.10860">
    <property type="entry name" value="Leucine Dehydrogenase, chain A, domain 1"/>
    <property type="match status" value="1"/>
</dbReference>
<sequence>MSLAKRPFAEVDGGGDHRHETLRQRQTPPQPSPDCRGRWSAESDEFPDTLSPWYDDGTPPQAFEADASIVLVGIRGAGKSTLAIIASTAMNRRVVDCEKAFQQATTFSSSVFKRLYGPLECRRRQTDVLRDTLANSCKGCIIVCSWMEKNIRRLLQEFCRTNPVVHILRESDVVQRHLKIEDEAKASNLIALSTSLFRGCSNFEFFNLSENLSRHVDTQTDTTVNKPRSPAPYLTLKRAERHFLKFLTLIMPAGSIPFIESAFPLASVPTHERKFTYALSVTLSSLLAREIDTEEMEIGADAIEIVVDDLVCGPGEVSSLTPERAALITNVLGSIRRNTVIPLIYHVLKPETGPSRPFVTNPDTIYVDYVLHGLRLAPEFVTVDLQLNETIFKHVASSRRNSRVIAHRAPIPALPWDSPDWLRYYEDARKFDCDLVRLVRPAYDMQDNFDVQRFRACVDLLGEPRIPIIAYNTGRLGRHSACFNPILSPITTTAGSGDISRLESSYHPQLTAIDGIKALYSSFVYDAMKLYVFGANVSYSLSPTMHNAALAAYGIQHMYRPYSTPTLGGLKGLVDDPFFAGASVGLPFKVEIITITDSLSRHARAIGACNTLIPIRHLNSDGSVPDDSTLLFNSRNRAGPIKALYGENTDWIGIRACIRRGLSPANAVRPASCGLVIGAGGMARAAVYAMLQLGVKNIVIYNRTVANAEKLARHFRHLLSKGDLPQLDNNSTVNISHSSRSSGTSSPATTPRCTDARFHIVRSLDDPASQEWPPGFNLPTMIVSCIPTHEVNNTPPPSYTLPPAWLASPTGGVFFELEYKTLDSPLHAQFRREAHRGWVVMDGLDLLPEQGFAQFELFTGRRAPRRLMRRVALRAWSDELGRSGPLQLEPRLRNIVEQEP</sequence>
<gene>
    <name evidence="8" type="ORF">PgNI_09291</name>
</gene>
<dbReference type="InterPro" id="IPR001381">
    <property type="entry name" value="DHquinase_I"/>
</dbReference>
<dbReference type="SUPFAM" id="SSF51569">
    <property type="entry name" value="Aldolase"/>
    <property type="match status" value="1"/>
</dbReference>
<keyword evidence="7" id="KW-1185">Reference proteome</keyword>
<evidence type="ECO:0000313" key="8">
    <source>
        <dbReference type="RefSeq" id="XP_030978326.1"/>
    </source>
</evidence>
<dbReference type="Pfam" id="PF18317">
    <property type="entry name" value="SDH_C"/>
    <property type="match status" value="1"/>
</dbReference>
<feature type="domain" description="SDH C-terminal" evidence="6">
    <location>
        <begin position="843"/>
        <end position="873"/>
    </location>
</feature>
<evidence type="ECO:0000259" key="4">
    <source>
        <dbReference type="Pfam" id="PF01488"/>
    </source>
</evidence>
<dbReference type="SUPFAM" id="SSF51735">
    <property type="entry name" value="NAD(P)-binding Rossmann-fold domains"/>
    <property type="match status" value="1"/>
</dbReference>
<feature type="region of interest" description="Disordered" evidence="3">
    <location>
        <begin position="733"/>
        <end position="752"/>
    </location>
</feature>
<dbReference type="Gene3D" id="3.40.50.720">
    <property type="entry name" value="NAD(P)-binding Rossmann-like Domain"/>
    <property type="match status" value="1"/>
</dbReference>
<dbReference type="Gene3D" id="3.20.20.70">
    <property type="entry name" value="Aldolase class I"/>
    <property type="match status" value="1"/>
</dbReference>
<reference evidence="8" key="1">
    <citation type="journal article" date="2019" name="Mol. Biol. Evol.">
        <title>Blast fungal genomes show frequent chromosomal changes, gene gains and losses, and effector gene turnover.</title>
        <authorList>
            <person name="Gomez Luciano L.B."/>
            <person name="Jason Tsai I."/>
            <person name="Chuma I."/>
            <person name="Tosa Y."/>
            <person name="Chen Y.H."/>
            <person name="Li J.Y."/>
            <person name="Li M.Y."/>
            <person name="Jade Lu M.Y."/>
            <person name="Nakayashiki H."/>
            <person name="Li W.H."/>
        </authorList>
    </citation>
    <scope>NUCLEOTIDE SEQUENCE</scope>
    <source>
        <strain evidence="8">NI907</strain>
    </source>
</reference>
<dbReference type="GO" id="GO:0009423">
    <property type="term" value="P:chorismate biosynthetic process"/>
    <property type="evidence" value="ECO:0007669"/>
    <property type="project" value="TreeGrafter"/>
</dbReference>